<evidence type="ECO:0000313" key="3">
    <source>
        <dbReference type="Proteomes" id="UP000070168"/>
    </source>
</evidence>
<feature type="region of interest" description="Disordered" evidence="1">
    <location>
        <begin position="191"/>
        <end position="237"/>
    </location>
</feature>
<keyword evidence="3" id="KW-1185">Reference proteome</keyword>
<dbReference type="Proteomes" id="UP000070168">
    <property type="component" value="Unassembled WGS sequence"/>
</dbReference>
<proteinExistence type="predicted"/>
<gene>
    <name evidence="2" type="ORF">PGRI_016820</name>
</gene>
<comment type="caution">
    <text evidence="2">The sequence shown here is derived from an EMBL/GenBank/DDBJ whole genome shotgun (WGS) entry which is preliminary data.</text>
</comment>
<protein>
    <submittedName>
        <fullName evidence="2">Uncharacterized protein</fullName>
    </submittedName>
</protein>
<dbReference type="AlphaFoldDB" id="A0A135LFQ7"/>
<dbReference type="OrthoDB" id="4336565at2759"/>
<accession>A0A135LFQ7</accession>
<evidence type="ECO:0000256" key="1">
    <source>
        <dbReference type="SAM" id="MobiDB-lite"/>
    </source>
</evidence>
<dbReference type="OMA" id="VITEWIN"/>
<organism evidence="2 3">
    <name type="scientific">Penicillium patulum</name>
    <name type="common">Penicillium griseofulvum</name>
    <dbReference type="NCBI Taxonomy" id="5078"/>
    <lineage>
        <taxon>Eukaryota</taxon>
        <taxon>Fungi</taxon>
        <taxon>Dikarya</taxon>
        <taxon>Ascomycota</taxon>
        <taxon>Pezizomycotina</taxon>
        <taxon>Eurotiomycetes</taxon>
        <taxon>Eurotiomycetidae</taxon>
        <taxon>Eurotiales</taxon>
        <taxon>Aspergillaceae</taxon>
        <taxon>Penicillium</taxon>
    </lineage>
</organism>
<sequence length="237" mass="26389">MSSTDAYKWEQVEELYGAPITDLQITPQRPVMCYVSLDHGISRPLVVVDEWISENYLIWTLCAAFAKHGSDRIWTRRFDDSHRDQWVQIKEIVRRMHGADRFLLDIPPPPLLLAVFQVRDSQTSSSHSHAIMATPASPRSRGGLLRILRHVYHGNYSPNDVFSVVLYDSDVTGVAPQSPPLALLGLQPDSSDITAASDIPPPYELASEPDLSGLGERLNSPPPPYRTTSPAPPGWTP</sequence>
<feature type="compositionally biased region" description="Pro residues" evidence="1">
    <location>
        <begin position="220"/>
        <end position="237"/>
    </location>
</feature>
<dbReference type="GeneID" id="63704695"/>
<name>A0A135LFQ7_PENPA</name>
<dbReference type="RefSeq" id="XP_040646348.1">
    <property type="nucleotide sequence ID" value="XM_040789395.1"/>
</dbReference>
<reference evidence="2 3" key="1">
    <citation type="journal article" date="2016" name="BMC Genomics">
        <title>Genome sequencing and secondary metabolism of the postharvest pathogen Penicillium griseofulvum.</title>
        <authorList>
            <person name="Banani H."/>
            <person name="Marcet-Houben M."/>
            <person name="Ballester A.R."/>
            <person name="Abbruscato P."/>
            <person name="Gonzalez-Candelas L."/>
            <person name="Gabaldon T."/>
            <person name="Spadaro D."/>
        </authorList>
    </citation>
    <scope>NUCLEOTIDE SEQUENCE [LARGE SCALE GENOMIC DNA]</scope>
    <source>
        <strain evidence="2 3">PG3</strain>
    </source>
</reference>
<dbReference type="EMBL" id="LHQR01000065">
    <property type="protein sequence ID" value="KXG47812.1"/>
    <property type="molecule type" value="Genomic_DNA"/>
</dbReference>
<evidence type="ECO:0000313" key="2">
    <source>
        <dbReference type="EMBL" id="KXG47812.1"/>
    </source>
</evidence>